<accession>A0AA97PFX5</accession>
<dbReference type="EMBL" id="JH793150">
    <property type="protein sequence ID" value="ELQ33107.1"/>
    <property type="molecule type" value="Genomic_DNA"/>
</dbReference>
<proteinExistence type="predicted"/>
<organism evidence="1">
    <name type="scientific">Pyricularia oryzae (strain Y34)</name>
    <name type="common">Rice blast fungus</name>
    <name type="synonym">Magnaporthe oryzae</name>
    <dbReference type="NCBI Taxonomy" id="1143189"/>
    <lineage>
        <taxon>Eukaryota</taxon>
        <taxon>Fungi</taxon>
        <taxon>Dikarya</taxon>
        <taxon>Ascomycota</taxon>
        <taxon>Pezizomycotina</taxon>
        <taxon>Sordariomycetes</taxon>
        <taxon>Sordariomycetidae</taxon>
        <taxon>Magnaporthales</taxon>
        <taxon>Pyriculariaceae</taxon>
        <taxon>Pyricularia</taxon>
    </lineage>
</organism>
<protein>
    <submittedName>
        <fullName evidence="1">Uncharacterized protein</fullName>
    </submittedName>
</protein>
<dbReference type="Proteomes" id="UP000011086">
    <property type="component" value="Unassembled WGS sequence"/>
</dbReference>
<sequence>MVDKWIGYLGEKNVRKNTLFTPKQRSPSGPRLVPRKALRKESRFWDQEGFAWRGAKRGTTSLLMGPDRTALYNKMNKERGRLSKEINQKLDGMVGFLLLQALSRLVAQLKLRGMDEGTKWKKLMSA</sequence>
<reference evidence="1" key="1">
    <citation type="journal article" date="2012" name="PLoS Genet.">
        <title>Comparative analysis of the genomes of two field isolates of the rice blast fungus Magnaporthe oryzae.</title>
        <authorList>
            <person name="Xue M."/>
            <person name="Yang J."/>
            <person name="Li Z."/>
            <person name="Hu S."/>
            <person name="Yao N."/>
            <person name="Dean R.A."/>
            <person name="Zhao W."/>
            <person name="Shen M."/>
            <person name="Zhang H."/>
            <person name="Li C."/>
            <person name="Liu L."/>
            <person name="Cao L."/>
            <person name="Xu X."/>
            <person name="Xing Y."/>
            <person name="Hsiang T."/>
            <person name="Zhang Z."/>
            <person name="Xu J.R."/>
            <person name="Peng Y.L."/>
        </authorList>
    </citation>
    <scope>NUCLEOTIDE SEQUENCE</scope>
    <source>
        <strain evidence="1">Y34</strain>
    </source>
</reference>
<name>A0AA97PFX5_PYRO3</name>
<gene>
    <name evidence="1" type="ORF">OOU_Y34scaffold01003g26</name>
</gene>
<evidence type="ECO:0000313" key="1">
    <source>
        <dbReference type="EMBL" id="ELQ33107.1"/>
    </source>
</evidence>
<dbReference type="AlphaFoldDB" id="A0AA97PFX5"/>